<evidence type="ECO:0000313" key="2">
    <source>
        <dbReference type="EMBL" id="CAG13952.1"/>
    </source>
</evidence>
<proteinExistence type="predicted"/>
<dbReference type="AlphaFoldDB" id="Q4RCD1"/>
<dbReference type="EMBL" id="CAAE01019201">
    <property type="protein sequence ID" value="CAG13952.1"/>
    <property type="molecule type" value="Genomic_DNA"/>
</dbReference>
<organism evidence="2">
    <name type="scientific">Tetraodon nigroviridis</name>
    <name type="common">Spotted green pufferfish</name>
    <name type="synonym">Chelonodon nigroviridis</name>
    <dbReference type="NCBI Taxonomy" id="99883"/>
    <lineage>
        <taxon>Eukaryota</taxon>
        <taxon>Metazoa</taxon>
        <taxon>Chordata</taxon>
        <taxon>Craniata</taxon>
        <taxon>Vertebrata</taxon>
        <taxon>Euteleostomi</taxon>
        <taxon>Actinopterygii</taxon>
        <taxon>Neopterygii</taxon>
        <taxon>Teleostei</taxon>
        <taxon>Neoteleostei</taxon>
        <taxon>Acanthomorphata</taxon>
        <taxon>Eupercaria</taxon>
        <taxon>Tetraodontiformes</taxon>
        <taxon>Tetradontoidea</taxon>
        <taxon>Tetraodontidae</taxon>
        <taxon>Tetraodon</taxon>
    </lineage>
</organism>
<gene>
    <name evidence="2" type="ORF">GSTENG00038949001</name>
</gene>
<feature type="region of interest" description="Disordered" evidence="1">
    <location>
        <begin position="1"/>
        <end position="51"/>
    </location>
</feature>
<name>Q4RCD1_TETNG</name>
<reference evidence="2" key="2">
    <citation type="submission" date="2004-02" db="EMBL/GenBank/DDBJ databases">
        <authorList>
            <consortium name="Genoscope"/>
            <consortium name="Whitehead Institute Centre for Genome Research"/>
        </authorList>
    </citation>
    <scope>NUCLEOTIDE SEQUENCE</scope>
</reference>
<comment type="caution">
    <text evidence="2">The sequence shown here is derived from an EMBL/GenBank/DDBJ whole genome shotgun (WGS) entry which is preliminary data.</text>
</comment>
<evidence type="ECO:0000256" key="1">
    <source>
        <dbReference type="SAM" id="MobiDB-lite"/>
    </source>
</evidence>
<feature type="non-terminal residue" evidence="2">
    <location>
        <position position="1"/>
    </location>
</feature>
<protein>
    <submittedName>
        <fullName evidence="2">(spotted green pufferfish) hypothetical protein</fullName>
    </submittedName>
</protein>
<accession>Q4RCD1</accession>
<sequence>RFSVPAGQVQTQPGDTAAAAAAAGQAEQRRVRQPGGRRPANQPAEGAVPPGDWFIQTLQRPQPVCGGERYARAAAHTHTEQRKIKG</sequence>
<dbReference type="KEGG" id="tng:GSTEN00038949G001"/>
<reference evidence="2" key="1">
    <citation type="journal article" date="2004" name="Nature">
        <title>Genome duplication in the teleost fish Tetraodon nigroviridis reveals the early vertebrate proto-karyotype.</title>
        <authorList>
            <person name="Jaillon O."/>
            <person name="Aury J.-M."/>
            <person name="Brunet F."/>
            <person name="Petit J.-L."/>
            <person name="Stange-Thomann N."/>
            <person name="Mauceli E."/>
            <person name="Bouneau L."/>
            <person name="Fischer C."/>
            <person name="Ozouf-Costaz C."/>
            <person name="Bernot A."/>
            <person name="Nicaud S."/>
            <person name="Jaffe D."/>
            <person name="Fisher S."/>
            <person name="Lutfalla G."/>
            <person name="Dossat C."/>
            <person name="Segurens B."/>
            <person name="Dasilva C."/>
            <person name="Salanoubat M."/>
            <person name="Levy M."/>
            <person name="Boudet N."/>
            <person name="Castellano S."/>
            <person name="Anthouard V."/>
            <person name="Jubin C."/>
            <person name="Castelli V."/>
            <person name="Katinka M."/>
            <person name="Vacherie B."/>
            <person name="Biemont C."/>
            <person name="Skalli Z."/>
            <person name="Cattolico L."/>
            <person name="Poulain J."/>
            <person name="De Berardinis V."/>
            <person name="Cruaud C."/>
            <person name="Duprat S."/>
            <person name="Brottier P."/>
            <person name="Coutanceau J.-P."/>
            <person name="Gouzy J."/>
            <person name="Parra G."/>
            <person name="Lardier G."/>
            <person name="Chapple C."/>
            <person name="McKernan K.J."/>
            <person name="McEwan P."/>
            <person name="Bosak S."/>
            <person name="Kellis M."/>
            <person name="Volff J.-N."/>
            <person name="Guigo R."/>
            <person name="Zody M.C."/>
            <person name="Mesirov J."/>
            <person name="Lindblad-Toh K."/>
            <person name="Birren B."/>
            <person name="Nusbaum C."/>
            <person name="Kahn D."/>
            <person name="Robinson-Rechavi M."/>
            <person name="Laudet V."/>
            <person name="Schachter V."/>
            <person name="Quetier F."/>
            <person name="Saurin W."/>
            <person name="Scarpelli C."/>
            <person name="Wincker P."/>
            <person name="Lander E.S."/>
            <person name="Weissenbach J."/>
            <person name="Roest Crollius H."/>
        </authorList>
    </citation>
    <scope>NUCLEOTIDE SEQUENCE [LARGE SCALE GENOMIC DNA]</scope>
</reference>